<protein>
    <recommendedName>
        <fullName evidence="1">DUF6980 domain-containing protein</fullName>
    </recommendedName>
</protein>
<dbReference type="RefSeq" id="WP_197310323.1">
    <property type="nucleotide sequence ID" value="NZ_JADZLT010000042.1"/>
</dbReference>
<evidence type="ECO:0000313" key="2">
    <source>
        <dbReference type="EMBL" id="MBH0237222.1"/>
    </source>
</evidence>
<dbReference type="Pfam" id="PF22400">
    <property type="entry name" value="DUF6980"/>
    <property type="match status" value="1"/>
</dbReference>
<dbReference type="Proteomes" id="UP000631694">
    <property type="component" value="Unassembled WGS sequence"/>
</dbReference>
<accession>A0A931HZZ7</accession>
<sequence>MSIRLNRERKVLFMDEAGAATAAGNPAHCCQTMTDALTNDCEIHADEPFECADMLFSYSDKFDEYGLIVHDGGSAVILIDFCPFCGTRLPSSRRDDWFDEVEALGFSDFDDPAIPTKYATSAWRLDNLKKTD</sequence>
<dbReference type="InterPro" id="IPR053918">
    <property type="entry name" value="DUF6980"/>
</dbReference>
<evidence type="ECO:0000259" key="1">
    <source>
        <dbReference type="Pfam" id="PF22400"/>
    </source>
</evidence>
<feature type="domain" description="DUF6980" evidence="1">
    <location>
        <begin position="28"/>
        <end position="123"/>
    </location>
</feature>
<dbReference type="AlphaFoldDB" id="A0A931HZZ7"/>
<dbReference type="EMBL" id="JADZLT010000042">
    <property type="protein sequence ID" value="MBH0237222.1"/>
    <property type="molecule type" value="Genomic_DNA"/>
</dbReference>
<gene>
    <name evidence="2" type="ORF">I5731_05260</name>
</gene>
<comment type="caution">
    <text evidence="2">The sequence shown here is derived from an EMBL/GenBank/DDBJ whole genome shotgun (WGS) entry which is preliminary data.</text>
</comment>
<keyword evidence="3" id="KW-1185">Reference proteome</keyword>
<proteinExistence type="predicted"/>
<reference evidence="2" key="1">
    <citation type="submission" date="2020-12" db="EMBL/GenBank/DDBJ databases">
        <title>Methylobrevis albus sp. nov., isolated from fresh water lack sediment.</title>
        <authorList>
            <person name="Zou Q."/>
        </authorList>
    </citation>
    <scope>NUCLEOTIDE SEQUENCE</scope>
    <source>
        <strain evidence="2">L22</strain>
    </source>
</reference>
<evidence type="ECO:0000313" key="3">
    <source>
        <dbReference type="Proteomes" id="UP000631694"/>
    </source>
</evidence>
<organism evidence="2 3">
    <name type="scientific">Methylobrevis albus</name>
    <dbReference type="NCBI Taxonomy" id="2793297"/>
    <lineage>
        <taxon>Bacteria</taxon>
        <taxon>Pseudomonadati</taxon>
        <taxon>Pseudomonadota</taxon>
        <taxon>Alphaproteobacteria</taxon>
        <taxon>Hyphomicrobiales</taxon>
        <taxon>Pleomorphomonadaceae</taxon>
        <taxon>Methylobrevis</taxon>
    </lineage>
</organism>
<name>A0A931HZZ7_9HYPH</name>